<feature type="transmembrane region" description="Helical" evidence="7">
    <location>
        <begin position="347"/>
        <end position="368"/>
    </location>
</feature>
<dbReference type="InterPro" id="IPR004740">
    <property type="entry name" value="Nuc_H_symport"/>
</dbReference>
<dbReference type="AlphaFoldDB" id="A0A8J8FFI9"/>
<sequence>MKSTTRVQLSVMMFLQFVVWGAWYGQLSKYLFAIGFDGGQVGNIYATFSIAMIFSPFIAGMIADRFFAAQKVLGVLNIAGAGLLFLLTRITDYNTFYWVMLLYCLTFAPTIALTSSISMRQMVNPEKEFPPIRVLGTVAWIAVTNLVGYMGWGDKSTIFYVSMVTAAVIGLYSFTLPDTPPTVKGPVSFGQVLGKDAFVLFKDRSFAIFFLSSVLICIPLSFYYAMANPALTDAYKDAFVAAHPGQALPNTFFVENKMSLGQASEVFFMLMLPFAYKRFGIKWMLILGLLAWITRFLCFGYGNANAGEWMLFAGILLHGICYDFFFVSGMIYTDLKAGDKIKSQAQGLISLATYGLGMGIGSIISGYVQKMYTTTNGATTVTNWTNVWLVPAGIAAVVLVLFVLFFKDNTRTKTATV</sequence>
<evidence type="ECO:0000256" key="3">
    <source>
        <dbReference type="ARBA" id="ARBA00022475"/>
    </source>
</evidence>
<protein>
    <submittedName>
        <fullName evidence="8">MFS transporter</fullName>
    </submittedName>
</protein>
<feature type="transmembrane region" description="Helical" evidence="7">
    <location>
        <begin position="134"/>
        <end position="152"/>
    </location>
</feature>
<keyword evidence="3" id="KW-1003">Cell membrane</keyword>
<evidence type="ECO:0000256" key="6">
    <source>
        <dbReference type="ARBA" id="ARBA00023136"/>
    </source>
</evidence>
<evidence type="ECO:0000256" key="5">
    <source>
        <dbReference type="ARBA" id="ARBA00022989"/>
    </source>
</evidence>
<evidence type="ECO:0000313" key="9">
    <source>
        <dbReference type="Proteomes" id="UP000598971"/>
    </source>
</evidence>
<dbReference type="GO" id="GO:0005886">
    <property type="term" value="C:plasma membrane"/>
    <property type="evidence" value="ECO:0007669"/>
    <property type="project" value="UniProtKB-SubCell"/>
</dbReference>
<reference evidence="8" key="1">
    <citation type="submission" date="2019-10" db="EMBL/GenBank/DDBJ databases">
        <title>Draft genome sequence of Panacibacter sp. KCS-6.</title>
        <authorList>
            <person name="Yim K.J."/>
        </authorList>
    </citation>
    <scope>NUCLEOTIDE SEQUENCE</scope>
    <source>
        <strain evidence="8">KCS-6</strain>
    </source>
</reference>
<evidence type="ECO:0000256" key="2">
    <source>
        <dbReference type="ARBA" id="ARBA00022448"/>
    </source>
</evidence>
<dbReference type="SUPFAM" id="SSF103473">
    <property type="entry name" value="MFS general substrate transporter"/>
    <property type="match status" value="1"/>
</dbReference>
<name>A0A8J8FFI9_9BACT</name>
<proteinExistence type="predicted"/>
<feature type="transmembrane region" description="Helical" evidence="7">
    <location>
        <begin position="96"/>
        <end position="113"/>
    </location>
</feature>
<feature type="transmembrane region" description="Helical" evidence="7">
    <location>
        <begin position="206"/>
        <end position="226"/>
    </location>
</feature>
<feature type="transmembrane region" description="Helical" evidence="7">
    <location>
        <begin position="283"/>
        <end position="303"/>
    </location>
</feature>
<feature type="transmembrane region" description="Helical" evidence="7">
    <location>
        <begin position="309"/>
        <end position="335"/>
    </location>
</feature>
<evidence type="ECO:0000256" key="7">
    <source>
        <dbReference type="SAM" id="Phobius"/>
    </source>
</evidence>
<feature type="transmembrane region" description="Helical" evidence="7">
    <location>
        <begin position="7"/>
        <end position="24"/>
    </location>
</feature>
<evidence type="ECO:0000256" key="1">
    <source>
        <dbReference type="ARBA" id="ARBA00004651"/>
    </source>
</evidence>
<keyword evidence="4 7" id="KW-0812">Transmembrane</keyword>
<dbReference type="PANTHER" id="PTHR23522">
    <property type="entry name" value="BLL5896 PROTEIN"/>
    <property type="match status" value="1"/>
</dbReference>
<feature type="transmembrane region" description="Helical" evidence="7">
    <location>
        <begin position="72"/>
        <end position="90"/>
    </location>
</feature>
<dbReference type="EMBL" id="WHPF01000013">
    <property type="protein sequence ID" value="NNV57120.1"/>
    <property type="molecule type" value="Genomic_DNA"/>
</dbReference>
<comment type="subcellular location">
    <subcellularLocation>
        <location evidence="1">Cell membrane</location>
        <topology evidence="1">Multi-pass membrane protein</topology>
    </subcellularLocation>
</comment>
<feature type="transmembrane region" description="Helical" evidence="7">
    <location>
        <begin position="388"/>
        <end position="406"/>
    </location>
</feature>
<organism evidence="8 9">
    <name type="scientific">Limnovirga soli</name>
    <dbReference type="NCBI Taxonomy" id="2656915"/>
    <lineage>
        <taxon>Bacteria</taxon>
        <taxon>Pseudomonadati</taxon>
        <taxon>Bacteroidota</taxon>
        <taxon>Chitinophagia</taxon>
        <taxon>Chitinophagales</taxon>
        <taxon>Chitinophagaceae</taxon>
        <taxon>Limnovirga</taxon>
    </lineage>
</organism>
<keyword evidence="2" id="KW-0813">Transport</keyword>
<accession>A0A8J8FFI9</accession>
<dbReference type="GO" id="GO:0015213">
    <property type="term" value="F:uridine transmembrane transporter activity"/>
    <property type="evidence" value="ECO:0007669"/>
    <property type="project" value="TreeGrafter"/>
</dbReference>
<dbReference type="GO" id="GO:0015212">
    <property type="term" value="F:cytidine transmembrane transporter activity"/>
    <property type="evidence" value="ECO:0007669"/>
    <property type="project" value="TreeGrafter"/>
</dbReference>
<keyword evidence="9" id="KW-1185">Reference proteome</keyword>
<dbReference type="Proteomes" id="UP000598971">
    <property type="component" value="Unassembled WGS sequence"/>
</dbReference>
<feature type="transmembrane region" description="Helical" evidence="7">
    <location>
        <begin position="158"/>
        <end position="176"/>
    </location>
</feature>
<evidence type="ECO:0000313" key="8">
    <source>
        <dbReference type="EMBL" id="NNV57120.1"/>
    </source>
</evidence>
<feature type="transmembrane region" description="Helical" evidence="7">
    <location>
        <begin position="44"/>
        <end position="63"/>
    </location>
</feature>
<keyword evidence="6 7" id="KW-0472">Membrane</keyword>
<gene>
    <name evidence="8" type="ORF">GD597_16725</name>
</gene>
<evidence type="ECO:0000256" key="4">
    <source>
        <dbReference type="ARBA" id="ARBA00022692"/>
    </source>
</evidence>
<dbReference type="InterPro" id="IPR036259">
    <property type="entry name" value="MFS_trans_sf"/>
</dbReference>
<comment type="caution">
    <text evidence="8">The sequence shown here is derived from an EMBL/GenBank/DDBJ whole genome shotgun (WGS) entry which is preliminary data.</text>
</comment>
<dbReference type="Pfam" id="PF03825">
    <property type="entry name" value="Nuc_H_symport"/>
    <property type="match status" value="1"/>
</dbReference>
<feature type="transmembrane region" description="Helical" evidence="7">
    <location>
        <begin position="258"/>
        <end position="276"/>
    </location>
</feature>
<keyword evidence="5 7" id="KW-1133">Transmembrane helix</keyword>
<dbReference type="PANTHER" id="PTHR23522:SF4">
    <property type="entry name" value="NUCLEOSIDE PERMEASE NUPG-RELATED"/>
    <property type="match status" value="1"/>
</dbReference>
<dbReference type="RefSeq" id="WP_171609070.1">
    <property type="nucleotide sequence ID" value="NZ_WHPF01000013.1"/>
</dbReference>
<dbReference type="Gene3D" id="1.20.1250.20">
    <property type="entry name" value="MFS general substrate transporter like domains"/>
    <property type="match status" value="2"/>
</dbReference>